<keyword evidence="1" id="KW-0645">Protease</keyword>
<dbReference type="AlphaFoldDB" id="A0A9D1DC03"/>
<dbReference type="CDD" id="cd06460">
    <property type="entry name" value="M32_Taq"/>
    <property type="match status" value="1"/>
</dbReference>
<dbReference type="GO" id="GO:0006508">
    <property type="term" value="P:proteolysis"/>
    <property type="evidence" value="ECO:0007669"/>
    <property type="project" value="UniProtKB-UniRule"/>
</dbReference>
<comment type="catalytic activity">
    <reaction evidence="1">
        <text>Release of a C-terminal amino acid with broad specificity, except for -Pro.</text>
        <dbReference type="EC" id="3.4.17.19"/>
    </reaction>
</comment>
<feature type="binding site" evidence="2">
    <location>
        <position position="272"/>
    </location>
    <ligand>
        <name>Zn(2+)</name>
        <dbReference type="ChEBI" id="CHEBI:29105"/>
        <note>catalytic</note>
    </ligand>
</feature>
<keyword evidence="1 4" id="KW-0121">Carboxypeptidase</keyword>
<dbReference type="PANTHER" id="PTHR34217:SF1">
    <property type="entry name" value="CARBOXYPEPTIDASE 1"/>
    <property type="match status" value="1"/>
</dbReference>
<dbReference type="EC" id="3.4.17.19" evidence="1"/>
<comment type="function">
    <text evidence="1">Broad specificity carboxypetidase that releases amino acids sequentially from the C-terminus, including neutral, aromatic, polar and basic residues.</text>
</comment>
<organism evidence="4 5">
    <name type="scientific">Candidatus Coproplasma stercoripullorum</name>
    <dbReference type="NCBI Taxonomy" id="2840751"/>
    <lineage>
        <taxon>Bacteria</taxon>
        <taxon>Bacillati</taxon>
        <taxon>Bacillota</taxon>
        <taxon>Clostridia</taxon>
        <taxon>Eubacteriales</taxon>
        <taxon>Candidatus Coproplasma</taxon>
    </lineage>
</organism>
<feature type="active site" description="Proton donor/acceptor" evidence="3">
    <location>
        <position position="269"/>
    </location>
</feature>
<name>A0A9D1DC03_9FIRM</name>
<protein>
    <recommendedName>
        <fullName evidence="1">Metal-dependent carboxypeptidase</fullName>
        <ecNumber evidence="1">3.4.17.19</ecNumber>
    </recommendedName>
</protein>
<evidence type="ECO:0000313" key="4">
    <source>
        <dbReference type="EMBL" id="HIR39839.1"/>
    </source>
</evidence>
<keyword evidence="2" id="KW-0862">Zinc</keyword>
<keyword evidence="1" id="KW-0482">Metalloprotease</keyword>
<evidence type="ECO:0000256" key="1">
    <source>
        <dbReference type="PIRNR" id="PIRNR006615"/>
    </source>
</evidence>
<dbReference type="Proteomes" id="UP000824179">
    <property type="component" value="Unassembled WGS sequence"/>
</dbReference>
<proteinExistence type="inferred from homology"/>
<reference evidence="4" key="2">
    <citation type="journal article" date="2021" name="PeerJ">
        <title>Extensive microbial diversity within the chicken gut microbiome revealed by metagenomics and culture.</title>
        <authorList>
            <person name="Gilroy R."/>
            <person name="Ravi A."/>
            <person name="Getino M."/>
            <person name="Pursley I."/>
            <person name="Horton D.L."/>
            <person name="Alikhan N.F."/>
            <person name="Baker D."/>
            <person name="Gharbi K."/>
            <person name="Hall N."/>
            <person name="Watson M."/>
            <person name="Adriaenssens E.M."/>
            <person name="Foster-Nyarko E."/>
            <person name="Jarju S."/>
            <person name="Secka A."/>
            <person name="Antonio M."/>
            <person name="Oren A."/>
            <person name="Chaudhuri R.R."/>
            <person name="La Ragione R."/>
            <person name="Hildebrand F."/>
            <person name="Pallen M.J."/>
        </authorList>
    </citation>
    <scope>NUCLEOTIDE SEQUENCE</scope>
    <source>
        <strain evidence="4">ChiW25-3613</strain>
    </source>
</reference>
<evidence type="ECO:0000256" key="3">
    <source>
        <dbReference type="PIRSR" id="PIRSR006615-2"/>
    </source>
</evidence>
<reference evidence="4" key="1">
    <citation type="submission" date="2020-10" db="EMBL/GenBank/DDBJ databases">
        <authorList>
            <person name="Gilroy R."/>
        </authorList>
    </citation>
    <scope>NUCLEOTIDE SEQUENCE</scope>
    <source>
        <strain evidence="4">ChiW25-3613</strain>
    </source>
</reference>
<comment type="cofactor">
    <cofactor evidence="2">
        <name>Zn(2+)</name>
        <dbReference type="ChEBI" id="CHEBI:29105"/>
    </cofactor>
    <text evidence="2">Binds 1 zinc ion per subunit.</text>
</comment>
<dbReference type="GO" id="GO:0004181">
    <property type="term" value="F:metallocarboxypeptidase activity"/>
    <property type="evidence" value="ECO:0007669"/>
    <property type="project" value="UniProtKB-UniRule"/>
</dbReference>
<feature type="binding site" evidence="2">
    <location>
        <position position="298"/>
    </location>
    <ligand>
        <name>Zn(2+)</name>
        <dbReference type="ChEBI" id="CHEBI:29105"/>
        <note>catalytic</note>
    </ligand>
</feature>
<keyword evidence="1" id="KW-0378">Hydrolase</keyword>
<comment type="similarity">
    <text evidence="1">Belongs to the peptidase M32 family.</text>
</comment>
<dbReference type="PROSITE" id="PS52034">
    <property type="entry name" value="PEPTIDASE_M32"/>
    <property type="match status" value="1"/>
</dbReference>
<accession>A0A9D1DC03</accession>
<dbReference type="PANTHER" id="PTHR34217">
    <property type="entry name" value="METAL-DEPENDENT CARBOXYPEPTIDASE"/>
    <property type="match status" value="1"/>
</dbReference>
<sequence>MNAKTRRAKKTYEDINRRLRALSLTFFLNSWEEEHMPPAARTYRSGQLVELSSMAYELQTGRRYMVSIENLYADRENLDPVLRHEVEEAKLNSDKLAKIPKEEYLAYQNVLLECYPENFVKAKITGDFSIVKPYLKSILEYNLKYVRWEETDKLKGYDVLLDEYEKDMTVMKYDEFFDLIKTELVPFIKKVLSAQRPVHPAFSTRTFPVEKQKIFCEYLGTVMLFDKNKTMIGESEHPYTNNNGNCDVRITNHYYENDLASSIFSAIHEMGHGLYELQVSDDLQSTMSGRGASMALHESQSRFFENNVGRSREFWQRHFPVLKDLFREELEGVELDDFVHYINHAEAGFIRTEADELTYPLHVLIRYEIEKGMFDGTVTEDNVENIWNAKYKEYLGLDVPDAGKGVVQDMHWYGGNIGYFPTYALGSAYAAQILAAMGKDFDVYTAMGDENVGKIAAWLKEHIHKYGSSKSPAEIFECAVGAPFDPHYYIDYLKNKYSKLCGIEE</sequence>
<dbReference type="Pfam" id="PF02074">
    <property type="entry name" value="Peptidase_M32"/>
    <property type="match status" value="1"/>
</dbReference>
<dbReference type="Gene3D" id="1.10.1370.30">
    <property type="match status" value="1"/>
</dbReference>
<dbReference type="SUPFAM" id="SSF55486">
    <property type="entry name" value="Metalloproteases ('zincins'), catalytic domain"/>
    <property type="match status" value="1"/>
</dbReference>
<comment type="caution">
    <text evidence="4">The sequence shown here is derived from an EMBL/GenBank/DDBJ whole genome shotgun (WGS) entry which is preliminary data.</text>
</comment>
<gene>
    <name evidence="4" type="ORF">IAB90_05595</name>
</gene>
<keyword evidence="1 2" id="KW-0479">Metal-binding</keyword>
<dbReference type="PIRSF" id="PIRSF006615">
    <property type="entry name" value="Zn_crbxpep_Taq"/>
    <property type="match status" value="1"/>
</dbReference>
<evidence type="ECO:0000313" key="5">
    <source>
        <dbReference type="Proteomes" id="UP000824179"/>
    </source>
</evidence>
<evidence type="ECO:0000256" key="2">
    <source>
        <dbReference type="PIRSR" id="PIRSR006615-1"/>
    </source>
</evidence>
<dbReference type="EMBL" id="DVHB01000095">
    <property type="protein sequence ID" value="HIR39839.1"/>
    <property type="molecule type" value="Genomic_DNA"/>
</dbReference>
<feature type="binding site" evidence="2">
    <location>
        <position position="268"/>
    </location>
    <ligand>
        <name>Zn(2+)</name>
        <dbReference type="ChEBI" id="CHEBI:29105"/>
        <note>catalytic</note>
    </ligand>
</feature>
<dbReference type="PRINTS" id="PR00998">
    <property type="entry name" value="CRBOXYPTASET"/>
</dbReference>
<dbReference type="GO" id="GO:0046872">
    <property type="term" value="F:metal ion binding"/>
    <property type="evidence" value="ECO:0007669"/>
    <property type="project" value="UniProtKB-KW"/>
</dbReference>
<dbReference type="InterPro" id="IPR001333">
    <property type="entry name" value="Peptidase_M32_Taq"/>
</dbReference>